<dbReference type="AlphaFoldDB" id="A0A934JVP2"/>
<comment type="catalytic activity">
    <reaction evidence="6 8">
        <text>(sulfur carrier)-H + L-cysteine = (sulfur carrier)-SH + L-alanine</text>
        <dbReference type="Rhea" id="RHEA:43892"/>
        <dbReference type="Rhea" id="RHEA-COMP:14737"/>
        <dbReference type="Rhea" id="RHEA-COMP:14739"/>
        <dbReference type="ChEBI" id="CHEBI:29917"/>
        <dbReference type="ChEBI" id="CHEBI:35235"/>
        <dbReference type="ChEBI" id="CHEBI:57972"/>
        <dbReference type="ChEBI" id="CHEBI:64428"/>
        <dbReference type="EC" id="2.8.1.7"/>
    </reaction>
</comment>
<dbReference type="PANTHER" id="PTHR43586">
    <property type="entry name" value="CYSTEINE DESULFURASE"/>
    <property type="match status" value="1"/>
</dbReference>
<dbReference type="InterPro" id="IPR020578">
    <property type="entry name" value="Aminotrans_V_PyrdxlP_BS"/>
</dbReference>
<dbReference type="InterPro" id="IPR015422">
    <property type="entry name" value="PyrdxlP-dep_Trfase_small"/>
</dbReference>
<dbReference type="Gene3D" id="3.40.640.10">
    <property type="entry name" value="Type I PLP-dependent aspartate aminotransferase-like (Major domain)"/>
    <property type="match status" value="1"/>
</dbReference>
<dbReference type="SUPFAM" id="SSF53383">
    <property type="entry name" value="PLP-dependent transferases"/>
    <property type="match status" value="1"/>
</dbReference>
<evidence type="ECO:0000256" key="2">
    <source>
        <dbReference type="ARBA" id="ARBA00010447"/>
    </source>
</evidence>
<comment type="similarity">
    <text evidence="2 8">Belongs to the class-V pyridoxal-phosphate-dependent aminotransferase family. Csd subfamily.</text>
</comment>
<dbReference type="EC" id="2.8.1.7" evidence="3 8"/>
<dbReference type="Gene3D" id="3.90.1150.10">
    <property type="entry name" value="Aspartate Aminotransferase, domain 1"/>
    <property type="match status" value="1"/>
</dbReference>
<gene>
    <name evidence="10" type="ORF">JF886_08380</name>
</gene>
<dbReference type="RefSeq" id="WP_337311438.1">
    <property type="nucleotide sequence ID" value="NZ_JAEKNS010000083.1"/>
</dbReference>
<dbReference type="InterPro" id="IPR000192">
    <property type="entry name" value="Aminotrans_V_dom"/>
</dbReference>
<evidence type="ECO:0000256" key="4">
    <source>
        <dbReference type="ARBA" id="ARBA00022679"/>
    </source>
</evidence>
<feature type="domain" description="Aminotransferase class V" evidence="9">
    <location>
        <begin position="33"/>
        <end position="403"/>
    </location>
</feature>
<proteinExistence type="inferred from homology"/>
<comment type="caution">
    <text evidence="10">The sequence shown here is derived from an EMBL/GenBank/DDBJ whole genome shotgun (WGS) entry which is preliminary data.</text>
</comment>
<reference evidence="10 11" key="1">
    <citation type="submission" date="2020-10" db="EMBL/GenBank/DDBJ databases">
        <title>Ca. Dormibacterota MAGs.</title>
        <authorList>
            <person name="Montgomery K."/>
        </authorList>
    </citation>
    <scope>NUCLEOTIDE SEQUENCE [LARGE SCALE GENOMIC DNA]</scope>
    <source>
        <strain evidence="10">SC8812_S17_18</strain>
    </source>
</reference>
<dbReference type="InterPro" id="IPR015424">
    <property type="entry name" value="PyrdxlP-dep_Trfase"/>
</dbReference>
<dbReference type="PROSITE" id="PS00595">
    <property type="entry name" value="AA_TRANSFER_CLASS_5"/>
    <property type="match status" value="1"/>
</dbReference>
<organism evidence="10 11">
    <name type="scientific">Candidatus Aeolococcus gillhamiae</name>
    <dbReference type="NCBI Taxonomy" id="3127015"/>
    <lineage>
        <taxon>Bacteria</taxon>
        <taxon>Bacillati</taxon>
        <taxon>Candidatus Dormiibacterota</taxon>
        <taxon>Candidatus Dormibacteria</taxon>
        <taxon>Candidatus Aeolococcales</taxon>
        <taxon>Candidatus Aeolococcaceae</taxon>
        <taxon>Candidatus Aeolococcus</taxon>
    </lineage>
</organism>
<dbReference type="Pfam" id="PF00266">
    <property type="entry name" value="Aminotran_5"/>
    <property type="match status" value="1"/>
</dbReference>
<dbReference type="PANTHER" id="PTHR43586:SF8">
    <property type="entry name" value="CYSTEINE DESULFURASE 1, CHLOROPLASTIC"/>
    <property type="match status" value="1"/>
</dbReference>
<evidence type="ECO:0000256" key="3">
    <source>
        <dbReference type="ARBA" id="ARBA00012239"/>
    </source>
</evidence>
<dbReference type="EMBL" id="JAEKNS010000083">
    <property type="protein sequence ID" value="MBJ7594864.1"/>
    <property type="molecule type" value="Genomic_DNA"/>
</dbReference>
<dbReference type="GO" id="GO:0030170">
    <property type="term" value="F:pyridoxal phosphate binding"/>
    <property type="evidence" value="ECO:0007669"/>
    <property type="project" value="UniProtKB-UniRule"/>
</dbReference>
<comment type="function">
    <text evidence="8">Catalyzes the removal of elemental sulfur and selenium atoms from L-cysteine, L-cystine, L-selenocysteine, and L-selenocystine to produce L-alanine.</text>
</comment>
<accession>A0A934JVP2</accession>
<evidence type="ECO:0000256" key="7">
    <source>
        <dbReference type="RuleBase" id="RU004504"/>
    </source>
</evidence>
<evidence type="ECO:0000259" key="9">
    <source>
        <dbReference type="Pfam" id="PF00266"/>
    </source>
</evidence>
<evidence type="ECO:0000256" key="6">
    <source>
        <dbReference type="ARBA" id="ARBA00050776"/>
    </source>
</evidence>
<evidence type="ECO:0000256" key="8">
    <source>
        <dbReference type="RuleBase" id="RU004506"/>
    </source>
</evidence>
<dbReference type="NCBIfam" id="TIGR01979">
    <property type="entry name" value="sufS"/>
    <property type="match status" value="1"/>
</dbReference>
<evidence type="ECO:0000313" key="11">
    <source>
        <dbReference type="Proteomes" id="UP000606991"/>
    </source>
</evidence>
<comment type="cofactor">
    <cofactor evidence="1 7">
        <name>pyridoxal 5'-phosphate</name>
        <dbReference type="ChEBI" id="CHEBI:597326"/>
    </cofactor>
</comment>
<evidence type="ECO:0000256" key="5">
    <source>
        <dbReference type="ARBA" id="ARBA00022898"/>
    </source>
</evidence>
<evidence type="ECO:0000313" key="10">
    <source>
        <dbReference type="EMBL" id="MBJ7594864.1"/>
    </source>
</evidence>
<dbReference type="CDD" id="cd06453">
    <property type="entry name" value="SufS_like"/>
    <property type="match status" value="1"/>
</dbReference>
<keyword evidence="4 8" id="KW-0808">Transferase</keyword>
<dbReference type="InterPro" id="IPR010970">
    <property type="entry name" value="Cys_dSase_SufS"/>
</dbReference>
<evidence type="ECO:0000256" key="1">
    <source>
        <dbReference type="ARBA" id="ARBA00001933"/>
    </source>
</evidence>
<dbReference type="GO" id="GO:0006534">
    <property type="term" value="P:cysteine metabolic process"/>
    <property type="evidence" value="ECO:0007669"/>
    <property type="project" value="UniProtKB-UniRule"/>
</dbReference>
<protein>
    <recommendedName>
        <fullName evidence="3 8">Cysteine desulfurase</fullName>
        <ecNumber evidence="3 8">2.8.1.7</ecNumber>
    </recommendedName>
</protein>
<sequence>MTDISVATAPLDVARVRADFPILRRTVNGHPLVYLDSAATSQKPQSVLDATDAYYQEHNANVHRGVHTLGNEATDVFESARQRVARFIDAPAEGVVFLRNTTEALNLVASSYARELLSPGDRIVLTEMEHHSNLVPWQLAAERAGLTLDFLSVHDDGALDLSNLDELLAPPTKLISLSHQSNVLGTVAPLRDIVAAAHQHDVLVCVDAAQSVPHMPVSVRDLDCDFLAFSGHKMCGPMGAGVLWARPELLERMPPFLGGGSMILRVSLERSSWSTVPHKFEAGTPDVGAATGLAAACDYLDAIGRDRIHTHELELTGHLLAVLEEVDGVEVYGPRTLDDRGGAVSFNVSGVHAHDVGTILDREGVAVRAGHHCCQPLMKRLDVAATARASVYLYNTHEEIDALGAALGEVRRIFG</sequence>
<name>A0A934JVP2_9BACT</name>
<dbReference type="InterPro" id="IPR015421">
    <property type="entry name" value="PyrdxlP-dep_Trfase_major"/>
</dbReference>
<dbReference type="GO" id="GO:0031071">
    <property type="term" value="F:cysteine desulfurase activity"/>
    <property type="evidence" value="ECO:0007669"/>
    <property type="project" value="UniProtKB-UniRule"/>
</dbReference>
<dbReference type="Proteomes" id="UP000606991">
    <property type="component" value="Unassembled WGS sequence"/>
</dbReference>
<keyword evidence="5 8" id="KW-0663">Pyridoxal phosphate</keyword>